<keyword evidence="10" id="KW-1185">Reference proteome</keyword>
<organism evidence="9 10">
    <name type="scientific">Babesia ovata</name>
    <dbReference type="NCBI Taxonomy" id="189622"/>
    <lineage>
        <taxon>Eukaryota</taxon>
        <taxon>Sar</taxon>
        <taxon>Alveolata</taxon>
        <taxon>Apicomplexa</taxon>
        <taxon>Aconoidasida</taxon>
        <taxon>Piroplasmida</taxon>
        <taxon>Babesiidae</taxon>
        <taxon>Babesia</taxon>
    </lineage>
</organism>
<gene>
    <name evidence="9" type="ORF">BOVATA_021270</name>
</gene>
<evidence type="ECO:0000256" key="6">
    <source>
        <dbReference type="ARBA" id="ARBA00022694"/>
    </source>
</evidence>
<evidence type="ECO:0000256" key="1">
    <source>
        <dbReference type="ARBA" id="ARBA00004123"/>
    </source>
</evidence>
<dbReference type="PANTHER" id="PTHR12133">
    <property type="entry name" value="TRNA (ADENINE(58)-N(1))-METHYLTRANSFERASE"/>
    <property type="match status" value="1"/>
</dbReference>
<evidence type="ECO:0000256" key="7">
    <source>
        <dbReference type="ARBA" id="ARBA00023242"/>
    </source>
</evidence>
<protein>
    <recommendedName>
        <fullName evidence="2">tRNA (adenine(58)-N(1))-methyltransferase</fullName>
        <ecNumber evidence="2">2.1.1.220</ecNumber>
    </recommendedName>
</protein>
<accession>A0A2H6KCC8</accession>
<feature type="domain" description="tRNA (adenine(58)-N(1))-methyltransferase catalytic subunit TRM61 C-terminal" evidence="8">
    <location>
        <begin position="75"/>
        <end position="264"/>
    </location>
</feature>
<name>A0A2H6KCC8_9APIC</name>
<evidence type="ECO:0000256" key="4">
    <source>
        <dbReference type="ARBA" id="ARBA00022679"/>
    </source>
</evidence>
<dbReference type="GO" id="GO:0030488">
    <property type="term" value="P:tRNA methylation"/>
    <property type="evidence" value="ECO:0007669"/>
    <property type="project" value="InterPro"/>
</dbReference>
<dbReference type="SUPFAM" id="SSF53335">
    <property type="entry name" value="S-adenosyl-L-methionine-dependent methyltransferases"/>
    <property type="match status" value="1"/>
</dbReference>
<dbReference type="RefSeq" id="XP_028866877.1">
    <property type="nucleotide sequence ID" value="XM_029011044.1"/>
</dbReference>
<dbReference type="Gene3D" id="3.40.50.150">
    <property type="entry name" value="Vaccinia Virus protein VP39"/>
    <property type="match status" value="1"/>
</dbReference>
<proteinExistence type="predicted"/>
<reference evidence="9 10" key="1">
    <citation type="journal article" date="2017" name="BMC Genomics">
        <title>Whole-genome assembly of Babesia ovata and comparative genomics between closely related pathogens.</title>
        <authorList>
            <person name="Yamagishi J."/>
            <person name="Asada M."/>
            <person name="Hakimi H."/>
            <person name="Tanaka T.Q."/>
            <person name="Sugimoto C."/>
            <person name="Kawazu S."/>
        </authorList>
    </citation>
    <scope>NUCLEOTIDE SEQUENCE [LARGE SCALE GENOMIC DNA]</scope>
    <source>
        <strain evidence="9 10">Miyake</strain>
    </source>
</reference>
<keyword evidence="4 9" id="KW-0808">Transferase</keyword>
<dbReference type="GO" id="GO:0005634">
    <property type="term" value="C:nucleus"/>
    <property type="evidence" value="ECO:0007669"/>
    <property type="project" value="UniProtKB-SubCell"/>
</dbReference>
<dbReference type="GO" id="GO:0160107">
    <property type="term" value="F:tRNA (adenine(58)-N1)-methyltransferase activity"/>
    <property type="evidence" value="ECO:0007669"/>
    <property type="project" value="UniProtKB-EC"/>
</dbReference>
<dbReference type="EMBL" id="BDSA01000002">
    <property type="protein sequence ID" value="GBE60634.1"/>
    <property type="molecule type" value="Genomic_DNA"/>
</dbReference>
<dbReference type="PANTHER" id="PTHR12133:SF2">
    <property type="entry name" value="TRNA (ADENINE(58)-N(1))-METHYLTRANSFERASE CATALYTIC SUBUNIT TRMT61A"/>
    <property type="match status" value="1"/>
</dbReference>
<evidence type="ECO:0000256" key="2">
    <source>
        <dbReference type="ARBA" id="ARBA00012796"/>
    </source>
</evidence>
<evidence type="ECO:0000256" key="3">
    <source>
        <dbReference type="ARBA" id="ARBA00022603"/>
    </source>
</evidence>
<keyword evidence="3 9" id="KW-0489">Methyltransferase</keyword>
<dbReference type="Pfam" id="PF08704">
    <property type="entry name" value="GCD14"/>
    <property type="match status" value="1"/>
</dbReference>
<dbReference type="VEuPathDB" id="PiroplasmaDB:BOVATA_021270"/>
<evidence type="ECO:0000256" key="5">
    <source>
        <dbReference type="ARBA" id="ARBA00022691"/>
    </source>
</evidence>
<keyword evidence="6" id="KW-0819">tRNA processing</keyword>
<dbReference type="InterPro" id="IPR049470">
    <property type="entry name" value="TRM61_C"/>
</dbReference>
<dbReference type="InterPro" id="IPR014816">
    <property type="entry name" value="tRNA_MeTrfase_Gcd14"/>
</dbReference>
<evidence type="ECO:0000313" key="9">
    <source>
        <dbReference type="EMBL" id="GBE60634.1"/>
    </source>
</evidence>
<dbReference type="OrthoDB" id="1925287at2759"/>
<dbReference type="InterPro" id="IPR029063">
    <property type="entry name" value="SAM-dependent_MTases_sf"/>
</dbReference>
<comment type="caution">
    <text evidence="9">The sequence shown here is derived from an EMBL/GenBank/DDBJ whole genome shotgun (WGS) entry which is preliminary data.</text>
</comment>
<dbReference type="PROSITE" id="PS51620">
    <property type="entry name" value="SAM_TRM61"/>
    <property type="match status" value="1"/>
</dbReference>
<keyword evidence="5" id="KW-0949">S-adenosyl-L-methionine</keyword>
<dbReference type="GeneID" id="39874404"/>
<evidence type="ECO:0000259" key="8">
    <source>
        <dbReference type="Pfam" id="PF08704"/>
    </source>
</evidence>
<dbReference type="EC" id="2.1.1.220" evidence="2"/>
<keyword evidence="7" id="KW-0539">Nucleus</keyword>
<dbReference type="AlphaFoldDB" id="A0A2H6KCC8"/>
<evidence type="ECO:0000313" key="10">
    <source>
        <dbReference type="Proteomes" id="UP000236319"/>
    </source>
</evidence>
<dbReference type="GO" id="GO:0031515">
    <property type="term" value="C:tRNA (m1A) methyltransferase complex"/>
    <property type="evidence" value="ECO:0007669"/>
    <property type="project" value="InterPro"/>
</dbReference>
<dbReference type="Proteomes" id="UP000236319">
    <property type="component" value="Unassembled WGS sequence"/>
</dbReference>
<comment type="subcellular location">
    <subcellularLocation>
        <location evidence="1">Nucleus</location>
    </subcellularLocation>
</comment>
<sequence>MEIAPGDPAILYTGPEGLLLCQIPEKQGIIGNKQQAANAGDKRLLHRKGDIFDLCKVIGRQYGQKFFWDSVADRWSVLLQPTGELITRTVTHRTQILYRADISLAVMLLDLYPGKRVVECGTGSGSLSYTLATTVAPTGHVFTFDFHNQRRQFAEEFFRNCKLTEYISAYDRDAYAPGAFLVEGAVWESSIDSLFFDLPSPWDALDNAKAVLKNFGKLVTFSPTVEQSQRISKAMSESGFIGGYHTCMPSLRSEIKTFEVLCKPWGIGFDDAGNFSCYQLAQERDDYAV</sequence>